<dbReference type="SMR" id="B0C3E6"/>
<protein>
    <submittedName>
        <fullName evidence="11">High light inducible protein</fullName>
    </submittedName>
</protein>
<organism evidence="11 12">
    <name type="scientific">Acaryochloris marina (strain MBIC 11017)</name>
    <dbReference type="NCBI Taxonomy" id="329726"/>
    <lineage>
        <taxon>Bacteria</taxon>
        <taxon>Bacillati</taxon>
        <taxon>Cyanobacteriota</taxon>
        <taxon>Cyanophyceae</taxon>
        <taxon>Acaryochloridales</taxon>
        <taxon>Acaryochloridaceae</taxon>
        <taxon>Acaryochloris</taxon>
    </lineage>
</organism>
<dbReference type="AlphaFoldDB" id="B0C3E6"/>
<keyword evidence="12" id="KW-1185">Reference proteome</keyword>
<name>B0C3E6_ACAM1</name>
<keyword evidence="6" id="KW-0157">Chromophore</keyword>
<evidence type="ECO:0000256" key="6">
    <source>
        <dbReference type="ARBA" id="ARBA00022991"/>
    </source>
</evidence>
<dbReference type="PDB" id="7YMM">
    <property type="method" value="EM"/>
    <property type="resolution" value="3.60 A"/>
    <property type="chains" value="14/24/34/44=1-353"/>
</dbReference>
<feature type="transmembrane region" description="Helical" evidence="9">
    <location>
        <begin position="105"/>
        <end position="127"/>
    </location>
</feature>
<dbReference type="KEGG" id="amr:AM1_1368"/>
<evidence type="ECO:0000256" key="8">
    <source>
        <dbReference type="ARBA" id="ARBA00023136"/>
    </source>
</evidence>
<evidence type="ECO:0000313" key="10">
    <source>
        <dbReference type="EMBL" id="ABW26400.1"/>
    </source>
</evidence>
<dbReference type="EMBL" id="CP000828">
    <property type="protein sequence ID" value="ABW28645.1"/>
    <property type="molecule type" value="Genomic_DNA"/>
</dbReference>
<reference evidence="11 12" key="1">
    <citation type="journal article" date="2008" name="Proc. Natl. Acad. Sci. U.S.A.">
        <title>Niche adaptation and genome expansion in the chlorophyll d-producing cyanobacterium Acaryochloris marina.</title>
        <authorList>
            <person name="Swingley W.D."/>
            <person name="Chen M."/>
            <person name="Cheung P.C."/>
            <person name="Conrad A.L."/>
            <person name="Dejesa L.C."/>
            <person name="Hao J."/>
            <person name="Honchak B.M."/>
            <person name="Karbach L.E."/>
            <person name="Kurdoglu A."/>
            <person name="Lahiri S."/>
            <person name="Mastrian S.D."/>
            <person name="Miyashita H."/>
            <person name="Page L."/>
            <person name="Ramakrishna P."/>
            <person name="Satoh S."/>
            <person name="Sattley W.M."/>
            <person name="Shimada Y."/>
            <person name="Taylor H.L."/>
            <person name="Tomo T."/>
            <person name="Tsuchiya T."/>
            <person name="Wang Z.T."/>
            <person name="Raymond J."/>
            <person name="Mimuro M."/>
            <person name="Blankenship R.E."/>
            <person name="Touchman J.W."/>
        </authorList>
    </citation>
    <scope>NUCLEOTIDE SEQUENCE [LARGE SCALE GENOMIC DNA]</scope>
    <source>
        <strain evidence="12">MBIC 11017</strain>
        <strain evidence="11">MBIC11017</strain>
    </source>
</reference>
<dbReference type="Pfam" id="PF00421">
    <property type="entry name" value="PSII"/>
    <property type="match status" value="1"/>
</dbReference>
<dbReference type="InterPro" id="IPR000932">
    <property type="entry name" value="PS_antenna-like"/>
</dbReference>
<evidence type="ECO:0000313" key="12">
    <source>
        <dbReference type="Proteomes" id="UP000000268"/>
    </source>
</evidence>
<dbReference type="GO" id="GO:0031676">
    <property type="term" value="C:plasma membrane-derived thylakoid membrane"/>
    <property type="evidence" value="ECO:0007669"/>
    <property type="project" value="UniProtKB-SubCell"/>
</dbReference>
<feature type="transmembrane region" description="Helical" evidence="9">
    <location>
        <begin position="158"/>
        <end position="178"/>
    </location>
</feature>
<feature type="transmembrane region" description="Helical" evidence="9">
    <location>
        <begin position="81"/>
        <end position="99"/>
    </location>
</feature>
<dbReference type="eggNOG" id="ENOG502Z926">
    <property type="taxonomic scope" value="Bacteria"/>
</dbReference>
<feature type="transmembrane region" description="Helical" evidence="9">
    <location>
        <begin position="46"/>
        <end position="69"/>
    </location>
</feature>
<evidence type="ECO:0007829" key="14">
    <source>
        <dbReference type="PDB" id="7YMM"/>
    </source>
</evidence>
<feature type="transmembrane region" description="Helical" evidence="9">
    <location>
        <begin position="323"/>
        <end position="343"/>
    </location>
</feature>
<dbReference type="GO" id="GO:0016168">
    <property type="term" value="F:chlorophyll binding"/>
    <property type="evidence" value="ECO:0007669"/>
    <property type="project" value="UniProtKB-KW"/>
</dbReference>
<dbReference type="STRING" id="329726.AM1_1368"/>
<keyword evidence="3" id="KW-0602">Photosynthesis</keyword>
<dbReference type="GO" id="GO:0009767">
    <property type="term" value="P:photosynthetic electron transport chain"/>
    <property type="evidence" value="ECO:0007669"/>
    <property type="project" value="InterPro"/>
</dbReference>
<dbReference type="GO" id="GO:0009521">
    <property type="term" value="C:photosystem"/>
    <property type="evidence" value="ECO:0007669"/>
    <property type="project" value="InterPro"/>
</dbReference>
<keyword evidence="13 14" id="KW-0002">3D-structure</keyword>
<evidence type="ECO:0000256" key="2">
    <source>
        <dbReference type="ARBA" id="ARBA00022494"/>
    </source>
</evidence>
<evidence type="ECO:0000256" key="7">
    <source>
        <dbReference type="ARBA" id="ARBA00023078"/>
    </source>
</evidence>
<evidence type="ECO:0000313" key="11">
    <source>
        <dbReference type="EMBL" id="ABW28645.1"/>
    </source>
</evidence>
<evidence type="ECO:0007829" key="13">
    <source>
        <dbReference type="PDB" id="7YMI"/>
    </source>
</evidence>
<evidence type="ECO:0000256" key="3">
    <source>
        <dbReference type="ARBA" id="ARBA00022531"/>
    </source>
</evidence>
<dbReference type="Proteomes" id="UP000000268">
    <property type="component" value="Chromosome"/>
</dbReference>
<reference evidence="13 14" key="2">
    <citation type="journal article" date="2024" name="Sci. Adv.">
        <title>Structure of a unique PSII-Pcb tetrameric megacomplex in a chlorophyll &lt;i&gt;d&lt;/i&gt;-containing cyanobacterium.</title>
        <authorList>
            <person name="Shen L."/>
            <person name="Gao Y."/>
            <person name="Tang K."/>
            <person name="Qi R."/>
            <person name="Fu L."/>
            <person name="Chen J.H."/>
            <person name="Wang W."/>
            <person name="Ma X."/>
            <person name="Li P."/>
            <person name="Chen M."/>
            <person name="Kuang T."/>
            <person name="Zhang X."/>
            <person name="Shen J.R."/>
            <person name="Wang P."/>
            <person name="Han G."/>
        </authorList>
    </citation>
    <scope>STRUCTURE BY ELECTRON MICROSCOPY (3.30 ANGSTROMS)</scope>
</reference>
<evidence type="ECO:0000256" key="9">
    <source>
        <dbReference type="SAM" id="Phobius"/>
    </source>
</evidence>
<comment type="subcellular location">
    <subcellularLocation>
        <location evidence="1">Cellular thylakoid membrane</location>
        <topology evidence="1">Multi-pass membrane protein</topology>
    </subcellularLocation>
</comment>
<sequence length="353" mass="37939">MTASVRGRRGGKVAVQTDLPTSVLSNFENEWWAGNVRMTDLSGMLLGAHLCHAALMSVVPGAFIVQEVARYQPGVSLPDQGMIFMPHLAALGVGVGAGGEIVDTYPFFVIGVLHFFIAAVCCAAGLFHTFRGETDLNDAPDDSYAAAFRYEWDDFESLSTIVGHHLVFISVACLIFAVNATYGTGMYDINTDTVHQISPNLNPITLIGYLFGFTPDGWSGAGMAAVNNMEDVIGGHFLIGVIDLLGAAFHILYRKPTPLFTKHPVFSPANGGWSNVGMLNSELILSWSVASVGFMGISSSLFIRYCDVAYPPVFHGVDRTGAATLQLILGLVWMLGGGLWHGLRGERLYAANK</sequence>
<dbReference type="SUPFAM" id="SSF161077">
    <property type="entry name" value="Photosystem II antenna protein-like"/>
    <property type="match status" value="1"/>
</dbReference>
<dbReference type="InterPro" id="IPR036001">
    <property type="entry name" value="PS_II_antenna-like_sf"/>
</dbReference>
<dbReference type="EMDB" id="EMD-33929"/>
<dbReference type="PDB" id="7YMI">
    <property type="method" value="EM"/>
    <property type="resolution" value="3.30 A"/>
    <property type="chains" value="4/8=1-353"/>
</dbReference>
<keyword evidence="4 9" id="KW-0812">Transmembrane</keyword>
<evidence type="ECO:0000256" key="5">
    <source>
        <dbReference type="ARBA" id="ARBA00022989"/>
    </source>
</evidence>
<evidence type="ECO:0000256" key="1">
    <source>
        <dbReference type="ARBA" id="ARBA00004636"/>
    </source>
</evidence>
<dbReference type="EMDB" id="EMD-33933"/>
<gene>
    <name evidence="11" type="primary">hli</name>
    <name evidence="10" type="ordered locus">AM1_1368</name>
    <name evidence="11" type="ordered locus">AM1_3655</name>
</gene>
<feature type="transmembrane region" description="Helical" evidence="9">
    <location>
        <begin position="233"/>
        <end position="253"/>
    </location>
</feature>
<keyword evidence="7" id="KW-0793">Thylakoid</keyword>
<dbReference type="EMBL" id="CP000828">
    <property type="protein sequence ID" value="ABW26400.1"/>
    <property type="molecule type" value="Genomic_DNA"/>
</dbReference>
<feature type="transmembrane region" description="Helical" evidence="9">
    <location>
        <begin position="283"/>
        <end position="303"/>
    </location>
</feature>
<keyword evidence="2" id="KW-0148">Chlorophyll</keyword>
<keyword evidence="8 9" id="KW-0472">Membrane</keyword>
<keyword evidence="5 9" id="KW-1133">Transmembrane helix</keyword>
<proteinExistence type="evidence at protein level"/>
<dbReference type="RefSeq" id="WP_012161933.1">
    <property type="nucleotide sequence ID" value="NC_009925.1"/>
</dbReference>
<evidence type="ECO:0000256" key="4">
    <source>
        <dbReference type="ARBA" id="ARBA00022692"/>
    </source>
</evidence>
<dbReference type="HOGENOM" id="CLU_028310_0_0_3"/>
<dbReference type="KEGG" id="amr:AM1_3655"/>
<accession>B0C3E6</accession>